<name>A0A4S8LXT3_DENBC</name>
<evidence type="ECO:0000313" key="2">
    <source>
        <dbReference type="EMBL" id="THU94502.1"/>
    </source>
</evidence>
<feature type="compositionally biased region" description="Acidic residues" evidence="1">
    <location>
        <begin position="61"/>
        <end position="81"/>
    </location>
</feature>
<sequence length="551" mass="61921">MPKRKFRFTPKKKADKKTTVGAKAPRKALGSTPGNPGVPSGRYLRKRKLDKEFDKGSHTTDDEDALPDADEVPSSPDDDETKLDYETDFAKFPLDAQWCRGCNDNPGSLKLTCDDCKHVVCYGGKGSGACLVLTPTAIKTPPWSHFVCPSCEHSKQPPGTKSPELVYQGFYDSNGTPISKVLLEIRNRQFTWFKPIKLEKLAIVQLQVAGAGEDFGILYEIAVMRASIYASAPRPTISTFLLAPNLPSCAQPSFLRPTFLLAPNLPSCAQPLLKSKIEFDFGTEEGMDRYAREMVNLRNAIDSMGIQRVVFLVVTHSDPDTGDIHFAPENTGAERLEVVMKTLFTPATEDWLRLRETYLFMIVCGSKPFTTDAYKYLQALVTSRSFENILLFPTVCLQPHELSSFLPNLLEHILFRHEAVEPMIPVVLKELSGLGLHTRILHLGLHVDTRGKPTCHAIRHVWTHGTRRPWGLDAPSYCSSCKSIKSFRGVERIHRGRSVYVQFKCYGSNCKNVITISLTPAESKLVRGPRDAYGDWQQHEFQWDEELLERF</sequence>
<evidence type="ECO:0000313" key="3">
    <source>
        <dbReference type="Proteomes" id="UP000297245"/>
    </source>
</evidence>
<organism evidence="2 3">
    <name type="scientific">Dendrothele bispora (strain CBS 962.96)</name>
    <dbReference type="NCBI Taxonomy" id="1314807"/>
    <lineage>
        <taxon>Eukaryota</taxon>
        <taxon>Fungi</taxon>
        <taxon>Dikarya</taxon>
        <taxon>Basidiomycota</taxon>
        <taxon>Agaricomycotina</taxon>
        <taxon>Agaricomycetes</taxon>
        <taxon>Agaricomycetidae</taxon>
        <taxon>Agaricales</taxon>
        <taxon>Agaricales incertae sedis</taxon>
        <taxon>Dendrothele</taxon>
    </lineage>
</organism>
<dbReference type="Proteomes" id="UP000297245">
    <property type="component" value="Unassembled WGS sequence"/>
</dbReference>
<feature type="compositionally biased region" description="Basic residues" evidence="1">
    <location>
        <begin position="1"/>
        <end position="15"/>
    </location>
</feature>
<reference evidence="2 3" key="1">
    <citation type="journal article" date="2019" name="Nat. Ecol. Evol.">
        <title>Megaphylogeny resolves global patterns of mushroom evolution.</title>
        <authorList>
            <person name="Varga T."/>
            <person name="Krizsan K."/>
            <person name="Foldi C."/>
            <person name="Dima B."/>
            <person name="Sanchez-Garcia M."/>
            <person name="Sanchez-Ramirez S."/>
            <person name="Szollosi G.J."/>
            <person name="Szarkandi J.G."/>
            <person name="Papp V."/>
            <person name="Albert L."/>
            <person name="Andreopoulos W."/>
            <person name="Angelini C."/>
            <person name="Antonin V."/>
            <person name="Barry K.W."/>
            <person name="Bougher N.L."/>
            <person name="Buchanan P."/>
            <person name="Buyck B."/>
            <person name="Bense V."/>
            <person name="Catcheside P."/>
            <person name="Chovatia M."/>
            <person name="Cooper J."/>
            <person name="Damon W."/>
            <person name="Desjardin D."/>
            <person name="Finy P."/>
            <person name="Geml J."/>
            <person name="Haridas S."/>
            <person name="Hughes K."/>
            <person name="Justo A."/>
            <person name="Karasinski D."/>
            <person name="Kautmanova I."/>
            <person name="Kiss B."/>
            <person name="Kocsube S."/>
            <person name="Kotiranta H."/>
            <person name="LaButti K.M."/>
            <person name="Lechner B.E."/>
            <person name="Liimatainen K."/>
            <person name="Lipzen A."/>
            <person name="Lukacs Z."/>
            <person name="Mihaltcheva S."/>
            <person name="Morgado L.N."/>
            <person name="Niskanen T."/>
            <person name="Noordeloos M.E."/>
            <person name="Ohm R.A."/>
            <person name="Ortiz-Santana B."/>
            <person name="Ovrebo C."/>
            <person name="Racz N."/>
            <person name="Riley R."/>
            <person name="Savchenko A."/>
            <person name="Shiryaev A."/>
            <person name="Soop K."/>
            <person name="Spirin V."/>
            <person name="Szebenyi C."/>
            <person name="Tomsovsky M."/>
            <person name="Tulloss R.E."/>
            <person name="Uehling J."/>
            <person name="Grigoriev I.V."/>
            <person name="Vagvolgyi C."/>
            <person name="Papp T."/>
            <person name="Martin F.M."/>
            <person name="Miettinen O."/>
            <person name="Hibbett D.S."/>
            <person name="Nagy L.G."/>
        </authorList>
    </citation>
    <scope>NUCLEOTIDE SEQUENCE [LARGE SCALE GENOMIC DNA]</scope>
    <source>
        <strain evidence="2 3">CBS 962.96</strain>
    </source>
</reference>
<proteinExistence type="predicted"/>
<feature type="compositionally biased region" description="Basic and acidic residues" evidence="1">
    <location>
        <begin position="49"/>
        <end position="60"/>
    </location>
</feature>
<protein>
    <submittedName>
        <fullName evidence="2">Uncharacterized protein</fullName>
    </submittedName>
</protein>
<keyword evidence="3" id="KW-1185">Reference proteome</keyword>
<feature type="region of interest" description="Disordered" evidence="1">
    <location>
        <begin position="1"/>
        <end position="82"/>
    </location>
</feature>
<dbReference type="AlphaFoldDB" id="A0A4S8LXT3"/>
<accession>A0A4S8LXT3</accession>
<dbReference type="EMBL" id="ML179222">
    <property type="protein sequence ID" value="THU94502.1"/>
    <property type="molecule type" value="Genomic_DNA"/>
</dbReference>
<gene>
    <name evidence="2" type="ORF">K435DRAFT_798848</name>
</gene>
<dbReference type="OrthoDB" id="3067692at2759"/>
<evidence type="ECO:0000256" key="1">
    <source>
        <dbReference type="SAM" id="MobiDB-lite"/>
    </source>
</evidence>